<evidence type="ECO:0000313" key="3">
    <source>
        <dbReference type="Proteomes" id="UP001054252"/>
    </source>
</evidence>
<dbReference type="Pfam" id="PF13456">
    <property type="entry name" value="RVT_3"/>
    <property type="match status" value="1"/>
</dbReference>
<keyword evidence="3" id="KW-1185">Reference proteome</keyword>
<dbReference type="InterPro" id="IPR002156">
    <property type="entry name" value="RNaseH_domain"/>
</dbReference>
<dbReference type="Proteomes" id="UP001054252">
    <property type="component" value="Unassembled WGS sequence"/>
</dbReference>
<evidence type="ECO:0000259" key="1">
    <source>
        <dbReference type="Pfam" id="PF13456"/>
    </source>
</evidence>
<evidence type="ECO:0000313" key="2">
    <source>
        <dbReference type="EMBL" id="GKV14442.1"/>
    </source>
</evidence>
<name>A0AAV5JLL2_9ROSI</name>
<organism evidence="2 3">
    <name type="scientific">Rubroshorea leprosula</name>
    <dbReference type="NCBI Taxonomy" id="152421"/>
    <lineage>
        <taxon>Eukaryota</taxon>
        <taxon>Viridiplantae</taxon>
        <taxon>Streptophyta</taxon>
        <taxon>Embryophyta</taxon>
        <taxon>Tracheophyta</taxon>
        <taxon>Spermatophyta</taxon>
        <taxon>Magnoliopsida</taxon>
        <taxon>eudicotyledons</taxon>
        <taxon>Gunneridae</taxon>
        <taxon>Pentapetalae</taxon>
        <taxon>rosids</taxon>
        <taxon>malvids</taxon>
        <taxon>Malvales</taxon>
        <taxon>Dipterocarpaceae</taxon>
        <taxon>Rubroshorea</taxon>
    </lineage>
</organism>
<protein>
    <recommendedName>
        <fullName evidence="1">RNase H type-1 domain-containing protein</fullName>
    </recommendedName>
</protein>
<dbReference type="GO" id="GO:0003676">
    <property type="term" value="F:nucleic acid binding"/>
    <property type="evidence" value="ECO:0007669"/>
    <property type="project" value="InterPro"/>
</dbReference>
<feature type="domain" description="RNase H type-1" evidence="1">
    <location>
        <begin position="2"/>
        <end position="38"/>
    </location>
</feature>
<reference evidence="2 3" key="1">
    <citation type="journal article" date="2021" name="Commun. Biol.">
        <title>The genome of Shorea leprosula (Dipterocarpaceae) highlights the ecological relevance of drought in aseasonal tropical rainforests.</title>
        <authorList>
            <person name="Ng K.K.S."/>
            <person name="Kobayashi M.J."/>
            <person name="Fawcett J.A."/>
            <person name="Hatakeyama M."/>
            <person name="Paape T."/>
            <person name="Ng C.H."/>
            <person name="Ang C.C."/>
            <person name="Tnah L.H."/>
            <person name="Lee C.T."/>
            <person name="Nishiyama T."/>
            <person name="Sese J."/>
            <person name="O'Brien M.J."/>
            <person name="Copetti D."/>
            <person name="Mohd Noor M.I."/>
            <person name="Ong R.C."/>
            <person name="Putra M."/>
            <person name="Sireger I.Z."/>
            <person name="Indrioko S."/>
            <person name="Kosugi Y."/>
            <person name="Izuno A."/>
            <person name="Isagi Y."/>
            <person name="Lee S.L."/>
            <person name="Shimizu K.K."/>
        </authorList>
    </citation>
    <scope>NUCLEOTIDE SEQUENCE [LARGE SCALE GENOMIC DNA]</scope>
    <source>
        <strain evidence="2">214</strain>
    </source>
</reference>
<comment type="caution">
    <text evidence="2">The sequence shown here is derived from an EMBL/GenBank/DDBJ whole genome shotgun (WGS) entry which is preliminary data.</text>
</comment>
<dbReference type="EMBL" id="BPVZ01000041">
    <property type="protein sequence ID" value="GKV14442.1"/>
    <property type="molecule type" value="Genomic_DNA"/>
</dbReference>
<proteinExistence type="predicted"/>
<dbReference type="InterPro" id="IPR036397">
    <property type="entry name" value="RNaseH_sf"/>
</dbReference>
<accession>A0AAV5JLL2</accession>
<dbReference type="GO" id="GO:0004523">
    <property type="term" value="F:RNA-DNA hybrid ribonuclease activity"/>
    <property type="evidence" value="ECO:0007669"/>
    <property type="project" value="InterPro"/>
</dbReference>
<dbReference type="AlphaFoldDB" id="A0AAV5JLL2"/>
<sequence length="50" mass="5706">MSELYKEAKQLKDKFLSFKISHVLRELNTEADAQANLAVKLADGQIQEEL</sequence>
<dbReference type="Gene3D" id="3.30.420.10">
    <property type="entry name" value="Ribonuclease H-like superfamily/Ribonuclease H"/>
    <property type="match status" value="1"/>
</dbReference>
<gene>
    <name evidence="2" type="ORF">SLEP1_g25325</name>
</gene>